<organism evidence="2 3">
    <name type="scientific">Leucobacter chromiiresistens</name>
    <dbReference type="NCBI Taxonomy" id="1079994"/>
    <lineage>
        <taxon>Bacteria</taxon>
        <taxon>Bacillati</taxon>
        <taxon>Actinomycetota</taxon>
        <taxon>Actinomycetes</taxon>
        <taxon>Micrococcales</taxon>
        <taxon>Microbacteriaceae</taxon>
        <taxon>Leucobacter</taxon>
    </lineage>
</organism>
<feature type="transmembrane region" description="Helical" evidence="1">
    <location>
        <begin position="22"/>
        <end position="40"/>
    </location>
</feature>
<feature type="transmembrane region" description="Helical" evidence="1">
    <location>
        <begin position="77"/>
        <end position="97"/>
    </location>
</feature>
<dbReference type="AlphaFoldDB" id="A0A1H1B9S0"/>
<accession>A0A1H1B9S0</accession>
<keyword evidence="1" id="KW-1133">Transmembrane helix</keyword>
<evidence type="ECO:0000313" key="2">
    <source>
        <dbReference type="EMBL" id="SDQ48728.1"/>
    </source>
</evidence>
<dbReference type="eggNOG" id="ENOG502ZXVB">
    <property type="taxonomic scope" value="Bacteria"/>
</dbReference>
<sequence>MTETTPEAAETPEAHSWHVPRLIAAWAAAAVMGVLVTLLTADDDRFSWLVLAVGVSTLITFALQLGTAQREGFITRVSFSVAGSVVIIAIIDVIGLIV</sequence>
<protein>
    <submittedName>
        <fullName evidence="2">Uncharacterized protein</fullName>
    </submittedName>
</protein>
<keyword evidence="1" id="KW-0812">Transmembrane</keyword>
<reference evidence="2 3" key="1">
    <citation type="submission" date="2016-10" db="EMBL/GenBank/DDBJ databases">
        <authorList>
            <person name="de Groot N.N."/>
        </authorList>
    </citation>
    <scope>NUCLEOTIDE SEQUENCE [LARGE SCALE GENOMIC DNA]</scope>
    <source>
        <strain evidence="2 3">DSM 22788</strain>
    </source>
</reference>
<evidence type="ECO:0000313" key="3">
    <source>
        <dbReference type="Proteomes" id="UP000182690"/>
    </source>
</evidence>
<dbReference type="OrthoDB" id="5119263at2"/>
<dbReference type="EMBL" id="FNKB01000002">
    <property type="protein sequence ID" value="SDQ48728.1"/>
    <property type="molecule type" value="Genomic_DNA"/>
</dbReference>
<name>A0A1H1B9S0_9MICO</name>
<feature type="transmembrane region" description="Helical" evidence="1">
    <location>
        <begin position="46"/>
        <end position="65"/>
    </location>
</feature>
<proteinExistence type="predicted"/>
<evidence type="ECO:0000256" key="1">
    <source>
        <dbReference type="SAM" id="Phobius"/>
    </source>
</evidence>
<dbReference type="Proteomes" id="UP000182690">
    <property type="component" value="Unassembled WGS sequence"/>
</dbReference>
<gene>
    <name evidence="2" type="ORF">SAMN04488565_2679</name>
</gene>
<keyword evidence="1" id="KW-0472">Membrane</keyword>
<dbReference type="RefSeq" id="WP_010156277.1">
    <property type="nucleotide sequence ID" value="NZ_FNKB01000002.1"/>
</dbReference>
<dbReference type="STRING" id="1079994.SAMN04488565_2679"/>